<organism evidence="11 12">
    <name type="scientific">Hyphodiscus hymeniophilus</name>
    <dbReference type="NCBI Taxonomy" id="353542"/>
    <lineage>
        <taxon>Eukaryota</taxon>
        <taxon>Fungi</taxon>
        <taxon>Dikarya</taxon>
        <taxon>Ascomycota</taxon>
        <taxon>Pezizomycotina</taxon>
        <taxon>Leotiomycetes</taxon>
        <taxon>Helotiales</taxon>
        <taxon>Hyphodiscaceae</taxon>
        <taxon>Hyphodiscus</taxon>
    </lineage>
</organism>
<dbReference type="PANTHER" id="PTHR21711:SF0">
    <property type="entry name" value="MITOCHONDRIAL INNER MEMBRANE PROTEASE ATP23 HOMOLOG"/>
    <property type="match status" value="1"/>
</dbReference>
<evidence type="ECO:0000256" key="7">
    <source>
        <dbReference type="ARBA" id="ARBA00023049"/>
    </source>
</evidence>
<name>A0A9P7AVA3_9HELO</name>
<dbReference type="GO" id="GO:0005743">
    <property type="term" value="C:mitochondrial inner membrane"/>
    <property type="evidence" value="ECO:0007669"/>
    <property type="project" value="UniProtKB-SubCell"/>
</dbReference>
<protein>
    <recommendedName>
        <fullName evidence="3 9">Mitochondrial inner membrane protease ATP23</fullName>
        <ecNumber evidence="9">3.4.24.-</ecNumber>
    </recommendedName>
</protein>
<proteinExistence type="inferred from homology"/>
<keyword evidence="12" id="KW-1185">Reference proteome</keyword>
<dbReference type="OrthoDB" id="285308at2759"/>
<evidence type="ECO:0000256" key="6">
    <source>
        <dbReference type="ARBA" id="ARBA00022801"/>
    </source>
</evidence>
<keyword evidence="9" id="KW-0472">Membrane</keyword>
<comment type="similarity">
    <text evidence="2 9">Belongs to the peptidase M76 family.</text>
</comment>
<keyword evidence="5 9" id="KW-0479">Metal-binding</keyword>
<dbReference type="AlphaFoldDB" id="A0A9P7AVA3"/>
<sequence length="202" mass="23272">MAEDTSKAGSSVQASPTANEPSKTGYDPERPWSNIWNILTNRMTSLGQFHYREDSYIKKEAEDCRNCEEWRDWCFKYSPTVIFLQKNIRELNGDLNSENVRCRRMPARILGVEKDENGEEHVKTYRQGGGFNPEYGIMLCANELRNKKHLEDTLAHEMVHAWDHLRWKMDWADLRHAACTEATASELRTCKGSEIGDGKTGL</sequence>
<keyword evidence="4 9" id="KW-0645">Protease</keyword>
<feature type="region of interest" description="Disordered" evidence="10">
    <location>
        <begin position="1"/>
        <end position="27"/>
    </location>
</feature>
<dbReference type="GO" id="GO:0004222">
    <property type="term" value="F:metalloendopeptidase activity"/>
    <property type="evidence" value="ECO:0007669"/>
    <property type="project" value="InterPro"/>
</dbReference>
<comment type="caution">
    <text evidence="11">The sequence shown here is derived from an EMBL/GenBank/DDBJ whole genome shotgun (WGS) entry which is preliminary data.</text>
</comment>
<keyword evidence="9" id="KW-0999">Mitochondrion inner membrane</keyword>
<dbReference type="GO" id="GO:0034982">
    <property type="term" value="P:mitochondrial protein processing"/>
    <property type="evidence" value="ECO:0007669"/>
    <property type="project" value="TreeGrafter"/>
</dbReference>
<dbReference type="InterPro" id="IPR019165">
    <property type="entry name" value="Peptidase_M76_ATP23"/>
</dbReference>
<feature type="compositionally biased region" description="Polar residues" evidence="10">
    <location>
        <begin position="7"/>
        <end position="22"/>
    </location>
</feature>
<dbReference type="Proteomes" id="UP000785200">
    <property type="component" value="Unassembled WGS sequence"/>
</dbReference>
<dbReference type="GO" id="GO:0033615">
    <property type="term" value="P:mitochondrial proton-transporting ATP synthase complex assembly"/>
    <property type="evidence" value="ECO:0007669"/>
    <property type="project" value="TreeGrafter"/>
</dbReference>
<dbReference type="Pfam" id="PF09768">
    <property type="entry name" value="Peptidase_M76"/>
    <property type="match status" value="1"/>
</dbReference>
<keyword evidence="6 9" id="KW-0378">Hydrolase</keyword>
<evidence type="ECO:0000313" key="11">
    <source>
        <dbReference type="EMBL" id="KAG0647518.1"/>
    </source>
</evidence>
<evidence type="ECO:0000256" key="5">
    <source>
        <dbReference type="ARBA" id="ARBA00022723"/>
    </source>
</evidence>
<gene>
    <name evidence="11" type="ORF">D0Z07_6523</name>
</gene>
<comment type="function">
    <text evidence="8">Has a dual role in the assembly of mitochondrial ATPase. Acts as a protease that removes N-terminal residues of mitochondrial ATPase CF(0) subunit 6 at the intermembrane space side. Also involved in the correct assembly of the membrane-embedded ATPase CF(0) particle, probably mediating association of subunit 6 with the subunit 9 ring.</text>
</comment>
<accession>A0A9P7AVA3</accession>
<evidence type="ECO:0000256" key="10">
    <source>
        <dbReference type="SAM" id="MobiDB-lite"/>
    </source>
</evidence>
<dbReference type="PANTHER" id="PTHR21711">
    <property type="entry name" value="MITOCHONDRIAL INNER MEMBRANE PROTEASE"/>
    <property type="match status" value="1"/>
</dbReference>
<keyword evidence="7 9" id="KW-0482">Metalloprotease</keyword>
<dbReference type="EC" id="3.4.24.-" evidence="9"/>
<evidence type="ECO:0000313" key="12">
    <source>
        <dbReference type="Proteomes" id="UP000785200"/>
    </source>
</evidence>
<reference evidence="11" key="1">
    <citation type="submission" date="2019-07" db="EMBL/GenBank/DDBJ databases">
        <title>Hyphodiscus hymeniophilus genome sequencing and assembly.</title>
        <authorList>
            <person name="Kramer G."/>
            <person name="Nodwell J."/>
        </authorList>
    </citation>
    <scope>NUCLEOTIDE SEQUENCE</scope>
    <source>
        <strain evidence="11">ATCC 34498</strain>
    </source>
</reference>
<evidence type="ECO:0000256" key="4">
    <source>
        <dbReference type="ARBA" id="ARBA00022670"/>
    </source>
</evidence>
<dbReference type="EMBL" id="VNKQ01000012">
    <property type="protein sequence ID" value="KAG0647518.1"/>
    <property type="molecule type" value="Genomic_DNA"/>
</dbReference>
<evidence type="ECO:0000256" key="3">
    <source>
        <dbReference type="ARBA" id="ARBA00014615"/>
    </source>
</evidence>
<evidence type="ECO:0000256" key="2">
    <source>
        <dbReference type="ARBA" id="ARBA00009915"/>
    </source>
</evidence>
<comment type="subcellular location">
    <subcellularLocation>
        <location evidence="1 9">Mitochondrion inner membrane</location>
        <topology evidence="1 9">Peripheral membrane protein</topology>
        <orientation evidence="1 9">Intermembrane side</orientation>
    </subcellularLocation>
</comment>
<keyword evidence="9" id="KW-0496">Mitochondrion</keyword>
<evidence type="ECO:0000256" key="9">
    <source>
        <dbReference type="RuleBase" id="RU364057"/>
    </source>
</evidence>
<evidence type="ECO:0000256" key="1">
    <source>
        <dbReference type="ARBA" id="ARBA00004137"/>
    </source>
</evidence>
<evidence type="ECO:0000256" key="8">
    <source>
        <dbReference type="ARBA" id="ARBA00025322"/>
    </source>
</evidence>
<dbReference type="GO" id="GO:0046872">
    <property type="term" value="F:metal ion binding"/>
    <property type="evidence" value="ECO:0007669"/>
    <property type="project" value="UniProtKB-KW"/>
</dbReference>